<protein>
    <recommendedName>
        <fullName evidence="3">Tellurite resistance protein TerB</fullName>
    </recommendedName>
</protein>
<proteinExistence type="predicted"/>
<reference evidence="1 2" key="1">
    <citation type="journal article" date="2020" name="Microbiol. Resour. Announc.">
        <title>Complete genome sequence of Pseudomonas otitidis strain MrB4, isolated from Lake Biwa in Japan.</title>
        <authorList>
            <person name="Miyazaki K."/>
            <person name="Hase E."/>
            <person name="Maruya T."/>
        </authorList>
    </citation>
    <scope>NUCLEOTIDE SEQUENCE [LARGE SCALE GENOMIC DNA]</scope>
    <source>
        <strain evidence="1 2">MrB4</strain>
    </source>
</reference>
<organism evidence="1 2">
    <name type="scientific">Metapseudomonas otitidis</name>
    <dbReference type="NCBI Taxonomy" id="319939"/>
    <lineage>
        <taxon>Bacteria</taxon>
        <taxon>Pseudomonadati</taxon>
        <taxon>Pseudomonadota</taxon>
        <taxon>Gammaproteobacteria</taxon>
        <taxon>Pseudomonadales</taxon>
        <taxon>Pseudomonadaceae</taxon>
        <taxon>Metapseudomonas</taxon>
    </lineage>
</organism>
<evidence type="ECO:0000313" key="2">
    <source>
        <dbReference type="Proteomes" id="UP000501237"/>
    </source>
</evidence>
<name>A0A679GPG1_9GAMM</name>
<dbReference type="Proteomes" id="UP000501237">
    <property type="component" value="Chromosome"/>
</dbReference>
<dbReference type="RefSeq" id="WP_172433101.1">
    <property type="nucleotide sequence ID" value="NZ_AP022642.1"/>
</dbReference>
<dbReference type="Gene3D" id="1.10.3680.10">
    <property type="entry name" value="TerB-like"/>
    <property type="match status" value="1"/>
</dbReference>
<gene>
    <name evidence="1" type="ORF">PtoMrB4_19110</name>
</gene>
<evidence type="ECO:0000313" key="1">
    <source>
        <dbReference type="EMBL" id="BCA27934.1"/>
    </source>
</evidence>
<dbReference type="GeneID" id="57397125"/>
<dbReference type="KEGG" id="poj:PtoMrB4_19110"/>
<dbReference type="EMBL" id="AP022642">
    <property type="protein sequence ID" value="BCA27934.1"/>
    <property type="molecule type" value="Genomic_DNA"/>
</dbReference>
<sequence length="322" mass="34549">MEHARKVMEMAGFFAGHAVQSVSDGEMLIPIVGYLGVDQSSRMVRLAMGSSAEAMQVGEARISELDGDTLGAVFIRDGMVTLPTGKTDCLIADVRFASDRGRRFQWLLPYRNASHASGFAVHKPKVSEGAGFSKDELKALGQVFFSGMERHEQGWALWNAHYVEQAGESSASAGQENTDFSAEEFHALCRSPVLVFLLVAASDGKFDKKEVEAFMKQLVALAGSGSPLFSRVATNVVGNAPTLLQELVSTSMDYSAELVRVREILQARVAADDARIYCETLVALGKAVAASSGGFLGFGSKISKQEKAALEHIALNLGVSYS</sequence>
<dbReference type="InterPro" id="IPR029024">
    <property type="entry name" value="TerB-like"/>
</dbReference>
<accession>A0A679GPG1</accession>
<evidence type="ECO:0008006" key="3">
    <source>
        <dbReference type="Google" id="ProtNLM"/>
    </source>
</evidence>
<dbReference type="AlphaFoldDB" id="A0A679GPG1"/>